<dbReference type="InterPro" id="IPR043722">
    <property type="entry name" value="DUF5663"/>
</dbReference>
<dbReference type="Proteomes" id="UP000199558">
    <property type="component" value="Unassembled WGS sequence"/>
</dbReference>
<dbReference type="InterPro" id="IPR009003">
    <property type="entry name" value="Peptidase_S1_PA"/>
</dbReference>
<accession>A0A1A9BCI5</accession>
<dbReference type="STRING" id="946078.GA0070622_3897"/>
<feature type="repeat" description="TPR" evidence="3">
    <location>
        <begin position="1668"/>
        <end position="1701"/>
    </location>
</feature>
<proteinExistence type="predicted"/>
<dbReference type="PROSITE" id="PS50293">
    <property type="entry name" value="TPR_REGION"/>
    <property type="match status" value="1"/>
</dbReference>
<dbReference type="InterPro" id="IPR013105">
    <property type="entry name" value="TPR_2"/>
</dbReference>
<keyword evidence="6" id="KW-1185">Reference proteome</keyword>
<dbReference type="PANTHER" id="PTHR44858">
    <property type="entry name" value="TETRATRICOPEPTIDE REPEAT PROTEIN 6"/>
    <property type="match status" value="1"/>
</dbReference>
<dbReference type="SUPFAM" id="SSF48452">
    <property type="entry name" value="TPR-like"/>
    <property type="match status" value="3"/>
</dbReference>
<dbReference type="Pfam" id="PF13432">
    <property type="entry name" value="TPR_16"/>
    <property type="match status" value="1"/>
</dbReference>
<dbReference type="Pfam" id="PF13365">
    <property type="entry name" value="Trypsin_2"/>
    <property type="match status" value="1"/>
</dbReference>
<dbReference type="Pfam" id="PF18908">
    <property type="entry name" value="DUF5663"/>
    <property type="match status" value="1"/>
</dbReference>
<name>A0A1A9BCI5_9ACTN</name>
<dbReference type="EMBL" id="FLRH01000003">
    <property type="protein sequence ID" value="SBT66858.1"/>
    <property type="molecule type" value="Genomic_DNA"/>
</dbReference>
<dbReference type="Pfam" id="PF14559">
    <property type="entry name" value="TPR_19"/>
    <property type="match status" value="1"/>
</dbReference>
<gene>
    <name evidence="5" type="ORF">GA0070622_3897</name>
</gene>
<reference evidence="6" key="1">
    <citation type="submission" date="2016-06" db="EMBL/GenBank/DDBJ databases">
        <authorList>
            <person name="Varghese N."/>
            <person name="Submissions Spin"/>
        </authorList>
    </citation>
    <scope>NUCLEOTIDE SEQUENCE [LARGE SCALE GENOMIC DNA]</scope>
    <source>
        <strain evidence="6">DSM 45794</strain>
    </source>
</reference>
<evidence type="ECO:0000256" key="3">
    <source>
        <dbReference type="PROSITE-ProRule" id="PRU00339"/>
    </source>
</evidence>
<evidence type="ECO:0000256" key="2">
    <source>
        <dbReference type="ARBA" id="ARBA00022803"/>
    </source>
</evidence>
<keyword evidence="1" id="KW-0677">Repeat</keyword>
<dbReference type="PANTHER" id="PTHR44858:SF1">
    <property type="entry name" value="UDP-N-ACETYLGLUCOSAMINE--PEPTIDE N-ACETYLGLUCOSAMINYLTRANSFERASE SPINDLY-RELATED"/>
    <property type="match status" value="1"/>
</dbReference>
<keyword evidence="2 3" id="KW-0802">TPR repeat</keyword>
<dbReference type="InterPro" id="IPR019734">
    <property type="entry name" value="TPR_rpt"/>
</dbReference>
<dbReference type="InterPro" id="IPR011990">
    <property type="entry name" value="TPR-like_helical_dom_sf"/>
</dbReference>
<dbReference type="RefSeq" id="WP_091574866.1">
    <property type="nucleotide sequence ID" value="NZ_FLRH01000003.1"/>
</dbReference>
<dbReference type="Gene3D" id="2.40.10.120">
    <property type="match status" value="1"/>
</dbReference>
<dbReference type="SUPFAM" id="SSF50494">
    <property type="entry name" value="Trypsin-like serine proteases"/>
    <property type="match status" value="1"/>
</dbReference>
<evidence type="ECO:0000313" key="6">
    <source>
        <dbReference type="Proteomes" id="UP000199558"/>
    </source>
</evidence>
<dbReference type="PROSITE" id="PS50005">
    <property type="entry name" value="TPR"/>
    <property type="match status" value="3"/>
</dbReference>
<evidence type="ECO:0000313" key="5">
    <source>
        <dbReference type="EMBL" id="SBT66858.1"/>
    </source>
</evidence>
<dbReference type="Gene3D" id="1.25.40.10">
    <property type="entry name" value="Tetratricopeptide repeat domain"/>
    <property type="match status" value="2"/>
</dbReference>
<dbReference type="Pfam" id="PF07719">
    <property type="entry name" value="TPR_2"/>
    <property type="match status" value="1"/>
</dbReference>
<evidence type="ECO:0000256" key="1">
    <source>
        <dbReference type="ARBA" id="ARBA00022737"/>
    </source>
</evidence>
<dbReference type="OrthoDB" id="3867284at2"/>
<protein>
    <submittedName>
        <fullName evidence="5">Flp pilus assembly protein TadD, contains TPR repeats</fullName>
    </submittedName>
</protein>
<sequence length="1908" mass="208408">MTTKLAAHVRAATVPLTDAAGLLLGTAFFVAPGVAVTAAHVVHDAPDDLVFAPDRQGVQRALKVWNKHPQTIAPGLDPLMYPLPDLAIVAAQPGMFDDMPCVLLGPPGTARELTAIGHSRRAIDLPGSFGPDVATFTFEAILEEQGIDLLKVKLGAVDPGMSGAPVLDHDAGRVVGVVKATRGAGRPHGAYVVAAATLQRLEHEVWALNELHHRKNPAWRSAVAGDFDGPDPVAATREILHAVIHEVESQRDTMPEGIDAEALHQTIWLRRRSPGPNRVSGESVPIRQRWRTDRAMPSLTVVSGDPGFGKSWLIKHQVRYAAHQAVAQLDAGGSLDDCIIPVRLTCTTLAAENDHGTGLRGLARTLVAATLSPAQAEDGDVRGYVAVAERALTDGRVFLCVDGLDEMPTSLAGRLKQVLVTLLAVNNTLLVTSRPAALAIIDEIAVGNREDFQLVGFSSREVVNFVNTWLHDRSDTAESLLAAIGNRPELAQLAEVPLLLSFLCRLAEPAQHQDYRRSTLPQLYHDVALHLLSGQWHRIPADREAMPDAILRMRVLAEVLGELQDSWRCGVEDIPKAELRAAISRHPDYDVVAATAKIRMTTRVQTARNPIADVAEPVVWELLYDGILMEAGDVSMRPTVRFIHPILRETLLAAYFAGLTLDEQRHCIDRHRWMDTSWTRVFVTAASRVSDPAALVAHILAEEGDPWVTQRTLAAQIIAEVPDYRDEASAEAVRDAILAATQSPLVFERRRALDALSVLLRSPLRPLRDWAAERAAALEGSSDDEAGADVETEIAYVAMSSLLDARDEAAARRARALVTAEDCPHKLRLRLIAGLVALDTRDDADLVRQRLDHQSAAREELTAFLAALRPHSRPAVTAAIRLLRNRRMHVGVRLEIGRVLLECGATGVEAVRDTAGDRSMEWGLRCRLYADLIRAAVPDVVGPSLRLLAASQPRYDDRAELTLALIEDGVTDAVSHAAYALANRHVSWTVRQSLARALARQGDAGRDLLAAQLDHGGVALELKLRHVCALTEVQDQRGLTAALTWHSDVGVPAWIRLRVAESLMRSNPSLADEEALIHLATFDELSQPPRLELITEMARHGLQSAETALRSVLRERSDGAESWPDASKRLAEAGRLGLRCLEAVARDPDLQWSVRCDAVLAVKKTSGAPLTRGVLADTVTAMPPTWYRRLVLGLARNGLAPDLSEFVSIARAQRSGYRIIFEFLRRAAVDLRAVRDLVATATELQHGQTLEEPTGERISLGPDLLTEVGIEYRSEAEARQILDWISSRLEERVGMKTAKLMLAEQIDEFGVFIGRNDQAGALSFLEHEFPEYRQIVDETYAEIKEQLRSGAIRPPRPDTDPGPGSAILTNISLVAAVLSEWVTSADARRWDRWDDLTVRNAELIGSALARQILRLSASFDAGWGRYEAAEFVATLLARGDASMVFEHSNLIDWLKGRLEEGGYADVLYGGAFAVLRFEEYADSWLYAAVGAEQCGEHDLALSLVRWAGQYGPPAEKQNGTATLEQLQLSLGWSDTVAAELVKAYHQGVETTPLSAYERAVAREPTSSVNHFNLGIALQRAGRHAEAVDAYRRAVELLPDARRRRALAHALSETGAHDQALVEVDMALELDRSDHLAHGIRGGILMGLDRLTEAVEAYGEASRLAPANPYHLANLGYALRAVDRNDEAMELLRRAVALQPKAAQVRRFLAYAQLDAGHPEDALVTITEALAIDPADAITHDAHGVVLNSLGRYAEAAETLAEAVRLNPAMSGSRANHAEALILLGRLAEAEQELREAVRLGPNNDIEAAVMLAIAVHPRDPGEAGDLVRRGLTYREQPNISPFRHGELRSVARLLIGDTDGAVAEIRRVANRRRPGDSRQEPLYDLLRSLLGTEPVDAVIDEWPSSDQA</sequence>
<feature type="repeat" description="TPR" evidence="3">
    <location>
        <begin position="1567"/>
        <end position="1600"/>
    </location>
</feature>
<dbReference type="Gene3D" id="3.40.50.300">
    <property type="entry name" value="P-loop containing nucleotide triphosphate hydrolases"/>
    <property type="match status" value="1"/>
</dbReference>
<dbReference type="InterPro" id="IPR027417">
    <property type="entry name" value="P-loop_NTPase"/>
</dbReference>
<feature type="domain" description="NACHT" evidence="4">
    <location>
        <begin position="299"/>
        <end position="472"/>
    </location>
</feature>
<organism evidence="5 6">
    <name type="scientific">Micromonospora sediminicola</name>
    <dbReference type="NCBI Taxonomy" id="946078"/>
    <lineage>
        <taxon>Bacteria</taxon>
        <taxon>Bacillati</taxon>
        <taxon>Actinomycetota</taxon>
        <taxon>Actinomycetes</taxon>
        <taxon>Micromonosporales</taxon>
        <taxon>Micromonosporaceae</taxon>
        <taxon>Micromonospora</taxon>
    </lineage>
</organism>
<dbReference type="Pfam" id="PF05729">
    <property type="entry name" value="NACHT"/>
    <property type="match status" value="1"/>
</dbReference>
<dbReference type="InterPro" id="IPR050498">
    <property type="entry name" value="Ycf3"/>
</dbReference>
<dbReference type="SMART" id="SM00028">
    <property type="entry name" value="TPR"/>
    <property type="match status" value="6"/>
</dbReference>
<feature type="repeat" description="TPR" evidence="3">
    <location>
        <begin position="1736"/>
        <end position="1769"/>
    </location>
</feature>
<dbReference type="InterPro" id="IPR007111">
    <property type="entry name" value="NACHT_NTPase"/>
</dbReference>
<evidence type="ECO:0000259" key="4">
    <source>
        <dbReference type="Pfam" id="PF05729"/>
    </source>
</evidence>